<dbReference type="EMBL" id="MU274902">
    <property type="protein sequence ID" value="KAI0093198.1"/>
    <property type="molecule type" value="Genomic_DNA"/>
</dbReference>
<reference evidence="1" key="1">
    <citation type="journal article" date="2021" name="Environ. Microbiol.">
        <title>Gene family expansions and transcriptome signatures uncover fungal adaptations to wood decay.</title>
        <authorList>
            <person name="Hage H."/>
            <person name="Miyauchi S."/>
            <person name="Viragh M."/>
            <person name="Drula E."/>
            <person name="Min B."/>
            <person name="Chaduli D."/>
            <person name="Navarro D."/>
            <person name="Favel A."/>
            <person name="Norest M."/>
            <person name="Lesage-Meessen L."/>
            <person name="Balint B."/>
            <person name="Merenyi Z."/>
            <person name="de Eugenio L."/>
            <person name="Morin E."/>
            <person name="Martinez A.T."/>
            <person name="Baldrian P."/>
            <person name="Stursova M."/>
            <person name="Martinez M.J."/>
            <person name="Novotny C."/>
            <person name="Magnuson J.K."/>
            <person name="Spatafora J.W."/>
            <person name="Maurice S."/>
            <person name="Pangilinan J."/>
            <person name="Andreopoulos W."/>
            <person name="LaButti K."/>
            <person name="Hundley H."/>
            <person name="Na H."/>
            <person name="Kuo A."/>
            <person name="Barry K."/>
            <person name="Lipzen A."/>
            <person name="Henrissat B."/>
            <person name="Riley R."/>
            <person name="Ahrendt S."/>
            <person name="Nagy L.G."/>
            <person name="Grigoriev I.V."/>
            <person name="Martin F."/>
            <person name="Rosso M.N."/>
        </authorList>
    </citation>
    <scope>NUCLEOTIDE SEQUENCE</scope>
    <source>
        <strain evidence="1">CBS 384.51</strain>
    </source>
</reference>
<accession>A0ACB8UFQ6</accession>
<evidence type="ECO:0000313" key="2">
    <source>
        <dbReference type="Proteomes" id="UP001055072"/>
    </source>
</evidence>
<keyword evidence="2" id="KW-1185">Reference proteome</keyword>
<proteinExistence type="predicted"/>
<name>A0ACB8UFQ6_9APHY</name>
<comment type="caution">
    <text evidence="1">The sequence shown here is derived from an EMBL/GenBank/DDBJ whole genome shotgun (WGS) entry which is preliminary data.</text>
</comment>
<sequence>MVADLLFRVVYISTNQSEGVVREVLGQCGVIRGIYPWMAGDHRGQTHFFVEFSSSEEVEHAKALKPLVDSFGVHSVAFNTQLTANFLSIAPSQFKLDSILNREKKSSRNPDVGISQGDTSSRRISANRRQPAASLKRKNSFSSGSADRSHRTSLNRGIAVSGYLQEGDDKENNADVFLLEAQDTKPLSEGPHFPPNTHPPQPHAQFVNNKSSLFSPTQVSLSTTSTSPSDAKDLAPNAKTEPIPECIPLLPLPSNTSSLQSTATAHSPPSNRLSETEAGVAPSLVLCYRGEQFTCELDALTQDPENVIFLLQQTSTSSMDRDKWMIVAAYYRRKQNVFAAAAVVSAMLDAMKSPAVGLLDEDLGPAFLMLASCYNDLRRRADKRIDAGPRNQYLAKAEECFRKVYGATDAPMFNVPSVPKAAIRKNKKKKAASSISAETHKDQAKLQREVQSLRDRHTNNIANLAEARNAKRKLEDELEQERNVRRKIESEVKQKNEELESARRSEQFALDLCKREVLSRRKAEERAAEVSELRERVRTLREELGEKENKFRELSEKMKQKGEMIAVAAAKLVELSGLDVDSVLEKYLRDGLGLRAQCPLAITASGNFRVRRG</sequence>
<evidence type="ECO:0000313" key="1">
    <source>
        <dbReference type="EMBL" id="KAI0093198.1"/>
    </source>
</evidence>
<dbReference type="Proteomes" id="UP001055072">
    <property type="component" value="Unassembled WGS sequence"/>
</dbReference>
<protein>
    <submittedName>
        <fullName evidence="1">Uncharacterized protein</fullName>
    </submittedName>
</protein>
<gene>
    <name evidence="1" type="ORF">BDY19DRAFT_922601</name>
</gene>
<organism evidence="1 2">
    <name type="scientific">Irpex rosettiformis</name>
    <dbReference type="NCBI Taxonomy" id="378272"/>
    <lineage>
        <taxon>Eukaryota</taxon>
        <taxon>Fungi</taxon>
        <taxon>Dikarya</taxon>
        <taxon>Basidiomycota</taxon>
        <taxon>Agaricomycotina</taxon>
        <taxon>Agaricomycetes</taxon>
        <taxon>Polyporales</taxon>
        <taxon>Irpicaceae</taxon>
        <taxon>Irpex</taxon>
    </lineage>
</organism>